<comment type="pathway">
    <text evidence="1 11">Pyrimidine metabolism; UMP biosynthesis via de novo pathway; (S)-dihydroorotate from bicarbonate: step 1/3.</text>
</comment>
<feature type="active site" description="Nucleophile" evidence="11">
    <location>
        <position position="266"/>
    </location>
</feature>
<comment type="similarity">
    <text evidence="3 11">Belongs to the CarA family.</text>
</comment>
<dbReference type="NCBIfam" id="TIGR01368">
    <property type="entry name" value="CPSaseIIsmall"/>
    <property type="match status" value="1"/>
</dbReference>
<evidence type="ECO:0000256" key="11">
    <source>
        <dbReference type="HAMAP-Rule" id="MF_01209"/>
    </source>
</evidence>
<dbReference type="HAMAP" id="MF_01209">
    <property type="entry name" value="CPSase_S_chain"/>
    <property type="match status" value="1"/>
</dbReference>
<dbReference type="SMART" id="SM01097">
    <property type="entry name" value="CPSase_sm_chain"/>
    <property type="match status" value="1"/>
</dbReference>
<dbReference type="InterPro" id="IPR002474">
    <property type="entry name" value="CarbamoylP_synth_ssu_N"/>
</dbReference>
<dbReference type="GO" id="GO:0006207">
    <property type="term" value="P:'de novo' pyrimidine nucleobase biosynthetic process"/>
    <property type="evidence" value="ECO:0007669"/>
    <property type="project" value="InterPro"/>
</dbReference>
<evidence type="ECO:0000259" key="12">
    <source>
        <dbReference type="SMART" id="SM01097"/>
    </source>
</evidence>
<keyword evidence="4 11" id="KW-0436">Ligase</keyword>
<evidence type="ECO:0000256" key="4">
    <source>
        <dbReference type="ARBA" id="ARBA00022598"/>
    </source>
</evidence>
<evidence type="ECO:0000256" key="2">
    <source>
        <dbReference type="ARBA" id="ARBA00005077"/>
    </source>
</evidence>
<dbReference type="GO" id="GO:0004088">
    <property type="term" value="F:carbamoyl-phosphate synthase (glutamine-hydrolyzing) activity"/>
    <property type="evidence" value="ECO:0007669"/>
    <property type="project" value="UniProtKB-UniRule"/>
</dbReference>
<keyword evidence="6 11" id="KW-0067">ATP-binding</keyword>
<dbReference type="EMBL" id="CP093313">
    <property type="protein sequence ID" value="UWZ83064.1"/>
    <property type="molecule type" value="Genomic_DNA"/>
</dbReference>
<dbReference type="InterPro" id="IPR035686">
    <property type="entry name" value="CPSase_GATase1"/>
</dbReference>
<comment type="subunit">
    <text evidence="11">Composed of two chains; the small (or glutamine) chain promotes the hydrolysis of glutamine to ammonia, which is used by the large (or ammonia) chain to synthesize carbamoyl phosphate. Tetramer of heterodimers (alpha,beta)4.</text>
</comment>
<feature type="domain" description="Carbamoyl-phosphate synthase small subunit N-terminal" evidence="12">
    <location>
        <begin position="1"/>
        <end position="131"/>
    </location>
</feature>
<dbReference type="KEGG" id="orp:MOP44_21145"/>
<dbReference type="InterPro" id="IPR006274">
    <property type="entry name" value="CarbamoylP_synth_ssu"/>
</dbReference>
<sequence>MQAILALEDGRIFRGEGYGHPGECQGEVVFNTSLTGYQEIATDPSYAGQIVVLTNPQIGNYGTNQADNEASKPFIEGLIVREFSPISSNWRSEQVTDEYMERFQVPVLAEIDTRALVRHLRNNGVMRGVISTLSTDAEALVQKARKIRKMDGTDLAKVVSTKAIYHFDENDPRYQAGDPLLPSMVDAAPLHVVAYDFGIKQNILRMLARENCKVTVVPAQTSAEDVLALKPNGVFLSNGPGDPEPVDYAVKAIRGMMGRVPVFGICLGHQLCGLALGGKTYKLKFGHHGGNHPVRNNVTGKVEITAHNHNFAVDPDSVNANEVELTHVDLNDNTLEGLRHKSLPLFSVQYHPEAAPGPHDSHYLFRDFRQMMEEWKG</sequence>
<proteinExistence type="inferred from homology"/>
<dbReference type="PANTHER" id="PTHR43418:SF7">
    <property type="entry name" value="CARBAMOYL-PHOSPHATE SYNTHASE SMALL CHAIN"/>
    <property type="match status" value="1"/>
</dbReference>
<dbReference type="InterPro" id="IPR050472">
    <property type="entry name" value="Anth_synth/Amidotransfase"/>
</dbReference>
<feature type="binding site" evidence="11">
    <location>
        <position position="239"/>
    </location>
    <ligand>
        <name>L-glutamine</name>
        <dbReference type="ChEBI" id="CHEBI:58359"/>
    </ligand>
</feature>
<evidence type="ECO:0000256" key="1">
    <source>
        <dbReference type="ARBA" id="ARBA00004812"/>
    </source>
</evidence>
<dbReference type="GO" id="GO:0005524">
    <property type="term" value="F:ATP binding"/>
    <property type="evidence" value="ECO:0007669"/>
    <property type="project" value="UniProtKB-UniRule"/>
</dbReference>
<feature type="binding site" evidence="11">
    <location>
        <position position="308"/>
    </location>
    <ligand>
        <name>L-glutamine</name>
        <dbReference type="ChEBI" id="CHEBI:58359"/>
    </ligand>
</feature>
<keyword evidence="7 11" id="KW-0315">Glutamine amidotransferase</keyword>
<dbReference type="PANTHER" id="PTHR43418">
    <property type="entry name" value="MULTIFUNCTIONAL TRYPTOPHAN BIOSYNTHESIS PROTEIN-RELATED"/>
    <property type="match status" value="1"/>
</dbReference>
<dbReference type="GO" id="GO:0006541">
    <property type="term" value="P:glutamine metabolic process"/>
    <property type="evidence" value="ECO:0007669"/>
    <property type="project" value="InterPro"/>
</dbReference>
<gene>
    <name evidence="11 13" type="primary">carA</name>
    <name evidence="13" type="ORF">MOP44_21145</name>
</gene>
<keyword evidence="11" id="KW-0055">Arginine biosynthesis</keyword>
<feature type="region of interest" description="CPSase" evidence="11">
    <location>
        <begin position="1"/>
        <end position="174"/>
    </location>
</feature>
<keyword evidence="11" id="KW-0028">Amino-acid biosynthesis</keyword>
<dbReference type="RefSeq" id="WP_260792397.1">
    <property type="nucleotide sequence ID" value="NZ_CP093313.1"/>
</dbReference>
<dbReference type="SUPFAM" id="SSF52317">
    <property type="entry name" value="Class I glutamine amidotransferase-like"/>
    <property type="match status" value="1"/>
</dbReference>
<comment type="caution">
    <text evidence="11">Lacks conserved residue(s) required for the propagation of feature annotation.</text>
</comment>
<evidence type="ECO:0000313" key="14">
    <source>
        <dbReference type="Proteomes" id="UP001059380"/>
    </source>
</evidence>
<dbReference type="Proteomes" id="UP001059380">
    <property type="component" value="Chromosome"/>
</dbReference>
<comment type="pathway">
    <text evidence="2 11">Amino-acid biosynthesis; L-arginine biosynthesis; carbamoyl phosphate from bicarbonate: step 1/1.</text>
</comment>
<feature type="binding site" evidence="11">
    <location>
        <position position="267"/>
    </location>
    <ligand>
        <name>L-glutamine</name>
        <dbReference type="ChEBI" id="CHEBI:58359"/>
    </ligand>
</feature>
<comment type="catalytic activity">
    <reaction evidence="10 11">
        <text>L-glutamine + H2O = L-glutamate + NH4(+)</text>
        <dbReference type="Rhea" id="RHEA:15889"/>
        <dbReference type="ChEBI" id="CHEBI:15377"/>
        <dbReference type="ChEBI" id="CHEBI:28938"/>
        <dbReference type="ChEBI" id="CHEBI:29985"/>
        <dbReference type="ChEBI" id="CHEBI:58359"/>
    </reaction>
</comment>
<dbReference type="PRINTS" id="PR00099">
    <property type="entry name" value="CPSGATASE"/>
</dbReference>
<dbReference type="NCBIfam" id="NF009475">
    <property type="entry name" value="PRK12838.1"/>
    <property type="match status" value="1"/>
</dbReference>
<dbReference type="CDD" id="cd01744">
    <property type="entry name" value="GATase1_CPSase"/>
    <property type="match status" value="1"/>
</dbReference>
<dbReference type="Gene3D" id="3.50.30.20">
    <property type="entry name" value="Carbamoyl-phosphate synthase small subunit, N-terminal domain"/>
    <property type="match status" value="1"/>
</dbReference>
<reference evidence="13" key="1">
    <citation type="submission" date="2021-04" db="EMBL/GenBank/DDBJ databases">
        <title>Phylogenetic analysis of Acidobacteriaceae.</title>
        <authorList>
            <person name="Qiu L."/>
            <person name="Zhang Q."/>
        </authorList>
    </citation>
    <scope>NUCLEOTIDE SEQUENCE</scope>
    <source>
        <strain evidence="13">DSM 25168</strain>
    </source>
</reference>
<feature type="binding site" evidence="11">
    <location>
        <position position="45"/>
    </location>
    <ligand>
        <name>L-glutamine</name>
        <dbReference type="ChEBI" id="CHEBI:58359"/>
    </ligand>
</feature>
<dbReference type="InterPro" id="IPR036480">
    <property type="entry name" value="CarbP_synth_ssu_N_sf"/>
</dbReference>
<feature type="active site" evidence="11">
    <location>
        <position position="353"/>
    </location>
</feature>
<comment type="catalytic activity">
    <reaction evidence="9 11">
        <text>hydrogencarbonate + L-glutamine + 2 ATP + H2O = carbamoyl phosphate + L-glutamate + 2 ADP + phosphate + 2 H(+)</text>
        <dbReference type="Rhea" id="RHEA:18633"/>
        <dbReference type="ChEBI" id="CHEBI:15377"/>
        <dbReference type="ChEBI" id="CHEBI:15378"/>
        <dbReference type="ChEBI" id="CHEBI:17544"/>
        <dbReference type="ChEBI" id="CHEBI:29985"/>
        <dbReference type="ChEBI" id="CHEBI:30616"/>
        <dbReference type="ChEBI" id="CHEBI:43474"/>
        <dbReference type="ChEBI" id="CHEBI:58228"/>
        <dbReference type="ChEBI" id="CHEBI:58359"/>
        <dbReference type="ChEBI" id="CHEBI:456216"/>
        <dbReference type="EC" id="6.3.5.5"/>
    </reaction>
</comment>
<protein>
    <recommendedName>
        <fullName evidence="11">Carbamoyl phosphate synthase small chain</fullName>
        <ecNumber evidence="11">6.3.5.5</ecNumber>
    </recommendedName>
    <alternativeName>
        <fullName evidence="11">Carbamoyl phosphate synthetase glutamine chain</fullName>
    </alternativeName>
</protein>
<dbReference type="InterPro" id="IPR017926">
    <property type="entry name" value="GATASE"/>
</dbReference>
<evidence type="ECO:0000256" key="8">
    <source>
        <dbReference type="ARBA" id="ARBA00022975"/>
    </source>
</evidence>
<evidence type="ECO:0000256" key="9">
    <source>
        <dbReference type="ARBA" id="ARBA00048816"/>
    </source>
</evidence>
<evidence type="ECO:0000256" key="5">
    <source>
        <dbReference type="ARBA" id="ARBA00022741"/>
    </source>
</evidence>
<evidence type="ECO:0000256" key="3">
    <source>
        <dbReference type="ARBA" id="ARBA00007800"/>
    </source>
</evidence>
<dbReference type="FunFam" id="3.50.30.20:FF:000001">
    <property type="entry name" value="Carbamoyl-phosphate synthase small chain"/>
    <property type="match status" value="1"/>
</dbReference>
<dbReference type="AlphaFoldDB" id="A0A9J7BJR4"/>
<evidence type="ECO:0000256" key="6">
    <source>
        <dbReference type="ARBA" id="ARBA00022840"/>
    </source>
</evidence>
<organism evidence="13 14">
    <name type="scientific">Occallatibacter riparius</name>
    <dbReference type="NCBI Taxonomy" id="1002689"/>
    <lineage>
        <taxon>Bacteria</taxon>
        <taxon>Pseudomonadati</taxon>
        <taxon>Acidobacteriota</taxon>
        <taxon>Terriglobia</taxon>
        <taxon>Terriglobales</taxon>
        <taxon>Acidobacteriaceae</taxon>
        <taxon>Occallatibacter</taxon>
    </lineage>
</organism>
<dbReference type="InterPro" id="IPR029062">
    <property type="entry name" value="Class_I_gatase-like"/>
</dbReference>
<feature type="active site" evidence="11">
    <location>
        <position position="351"/>
    </location>
</feature>
<accession>A0A9J7BJR4</accession>
<name>A0A9J7BJR4_9BACT</name>
<dbReference type="PROSITE" id="PS51273">
    <property type="entry name" value="GATASE_TYPE_1"/>
    <property type="match status" value="1"/>
</dbReference>
<dbReference type="Pfam" id="PF00988">
    <property type="entry name" value="CPSase_sm_chain"/>
    <property type="match status" value="1"/>
</dbReference>
<keyword evidence="14" id="KW-1185">Reference proteome</keyword>
<dbReference type="GO" id="GO:0044205">
    <property type="term" value="P:'de novo' UMP biosynthetic process"/>
    <property type="evidence" value="ECO:0007669"/>
    <property type="project" value="UniProtKB-UniRule"/>
</dbReference>
<dbReference type="EC" id="6.3.5.5" evidence="11"/>
<dbReference type="Pfam" id="PF00117">
    <property type="entry name" value="GATase"/>
    <property type="match status" value="1"/>
</dbReference>
<dbReference type="GO" id="GO:0006526">
    <property type="term" value="P:L-arginine biosynthetic process"/>
    <property type="evidence" value="ECO:0007669"/>
    <property type="project" value="UniProtKB-UniRule"/>
</dbReference>
<evidence type="ECO:0000313" key="13">
    <source>
        <dbReference type="EMBL" id="UWZ83064.1"/>
    </source>
</evidence>
<dbReference type="FunFam" id="3.40.50.880:FF:000029">
    <property type="entry name" value="Carbamoyl-phosphate synthase small chain"/>
    <property type="match status" value="1"/>
</dbReference>
<evidence type="ECO:0000256" key="10">
    <source>
        <dbReference type="ARBA" id="ARBA00049285"/>
    </source>
</evidence>
<keyword evidence="8 11" id="KW-0665">Pyrimidine biosynthesis</keyword>
<dbReference type="PRINTS" id="PR00096">
    <property type="entry name" value="GATASE"/>
</dbReference>
<evidence type="ECO:0000256" key="7">
    <source>
        <dbReference type="ARBA" id="ARBA00022962"/>
    </source>
</evidence>
<keyword evidence="5 11" id="KW-0547">Nucleotide-binding</keyword>
<dbReference type="SUPFAM" id="SSF52021">
    <property type="entry name" value="Carbamoyl phosphate synthetase, small subunit N-terminal domain"/>
    <property type="match status" value="1"/>
</dbReference>
<dbReference type="PRINTS" id="PR00097">
    <property type="entry name" value="ANTSNTHASEII"/>
</dbReference>
<feature type="binding site" evidence="11">
    <location>
        <position position="311"/>
    </location>
    <ligand>
        <name>L-glutamine</name>
        <dbReference type="ChEBI" id="CHEBI:58359"/>
    </ligand>
</feature>
<dbReference type="Gene3D" id="3.40.50.880">
    <property type="match status" value="1"/>
</dbReference>
<feature type="binding site" evidence="11">
    <location>
        <position position="270"/>
    </location>
    <ligand>
        <name>L-glutamine</name>
        <dbReference type="ChEBI" id="CHEBI:58359"/>
    </ligand>
</feature>
<feature type="binding site" evidence="11">
    <location>
        <position position="241"/>
    </location>
    <ligand>
        <name>L-glutamine</name>
        <dbReference type="ChEBI" id="CHEBI:58359"/>
    </ligand>
</feature>
<comment type="function">
    <text evidence="11">Small subunit of the glutamine-dependent carbamoyl phosphate synthetase (CPSase). CPSase catalyzes the formation of carbamoyl phosphate from the ammonia moiety of glutamine, carbonate, and phosphate donated by ATP, constituting the first step of 2 biosynthetic pathways, one leading to arginine and/or urea and the other to pyrimidine nucleotides. The small subunit (glutamine amidotransferase) binds and cleaves glutamine to supply the large subunit with the substrate ammonia.</text>
</comment>